<keyword evidence="3" id="KW-1185">Reference proteome</keyword>
<protein>
    <submittedName>
        <fullName evidence="2">Unnamed product</fullName>
    </submittedName>
</protein>
<feature type="compositionally biased region" description="Basic and acidic residues" evidence="1">
    <location>
        <begin position="234"/>
        <end position="249"/>
    </location>
</feature>
<proteinExistence type="predicted"/>
<feature type="region of interest" description="Disordered" evidence="1">
    <location>
        <begin position="227"/>
        <end position="268"/>
    </location>
</feature>
<evidence type="ECO:0000313" key="3">
    <source>
        <dbReference type="Proteomes" id="UP000009170"/>
    </source>
</evidence>
<dbReference type="RefSeq" id="XP_003081523.2">
    <property type="nucleotide sequence ID" value="XM_003081475.2"/>
</dbReference>
<reference evidence="2 3" key="2">
    <citation type="journal article" date="2014" name="BMC Genomics">
        <title>An improved genome of the model marine alga Ostreococcus tauri unfolds by assessing Illumina de novo assemblies.</title>
        <authorList>
            <person name="Blanc-Mathieu R."/>
            <person name="Verhelst B."/>
            <person name="Derelle E."/>
            <person name="Rombauts S."/>
            <person name="Bouget F.Y."/>
            <person name="Carre I."/>
            <person name="Chateau A."/>
            <person name="Eyre-Walker A."/>
            <person name="Grimsley N."/>
            <person name="Moreau H."/>
            <person name="Piegu B."/>
            <person name="Rivals E."/>
            <person name="Schackwitz W."/>
            <person name="Van de Peer Y."/>
            <person name="Piganeau G."/>
        </authorList>
    </citation>
    <scope>NUCLEOTIDE SEQUENCE [LARGE SCALE GENOMIC DNA]</scope>
    <source>
        <strain evidence="3">OTTH 0595 / CCAP 157/2 / RCC745</strain>
    </source>
</reference>
<name>A0A090MB16_OSTTA</name>
<comment type="caution">
    <text evidence="2">The sequence shown here is derived from an EMBL/GenBank/DDBJ whole genome shotgun (WGS) entry which is preliminary data.</text>
</comment>
<dbReference type="InParanoid" id="A0A090MB16"/>
<feature type="compositionally biased region" description="Low complexity" evidence="1">
    <location>
        <begin position="251"/>
        <end position="268"/>
    </location>
</feature>
<accession>A0A090MB16</accession>
<dbReference type="GeneID" id="9832256"/>
<dbReference type="Proteomes" id="UP000009170">
    <property type="component" value="Unassembled WGS sequence"/>
</dbReference>
<dbReference type="KEGG" id="ota:OT_ostta10g00880"/>
<dbReference type="AlphaFoldDB" id="A0A090MB16"/>
<gene>
    <name evidence="2" type="ORF">OT_ostta10g00880</name>
</gene>
<evidence type="ECO:0000256" key="1">
    <source>
        <dbReference type="SAM" id="MobiDB-lite"/>
    </source>
</evidence>
<sequence length="268" mass="29702">MASHLDARECGLLSMEPSSDDVQIDDLLRAQVVRLEVGTISVRISALTFLLDALCRDVSVLREEMARDVIEACLRACRDQAPNIARLARFGMFKVLRACAESKAHRLAALAVKCVVFASVEHESSDDDETRSHAAVECRKALRNTSIMSLLAETSHRALRLLADGDHRGAARVLRPETMRDDASPSTVMGGAITLSTPRPRMLTARQRTLQDIQRARSKRLKADAEIAAQQKQASEETERREREFERRATIARASYLTTTSQLSTTTG</sequence>
<organism evidence="2 3">
    <name type="scientific">Ostreococcus tauri</name>
    <name type="common">Marine green alga</name>
    <dbReference type="NCBI Taxonomy" id="70448"/>
    <lineage>
        <taxon>Eukaryota</taxon>
        <taxon>Viridiplantae</taxon>
        <taxon>Chlorophyta</taxon>
        <taxon>Mamiellophyceae</taxon>
        <taxon>Mamiellales</taxon>
        <taxon>Bathycoccaceae</taxon>
        <taxon>Ostreococcus</taxon>
    </lineage>
</organism>
<reference evidence="3" key="1">
    <citation type="journal article" date="2006" name="Proc. Natl. Acad. Sci. U.S.A.">
        <title>Genome analysis of the smallest free-living eukaryote Ostreococcus tauri unveils many unique features.</title>
        <authorList>
            <person name="Derelle E."/>
            <person name="Ferraz C."/>
            <person name="Rombauts S."/>
            <person name="Rouze P."/>
            <person name="Worden A.Z."/>
            <person name="Robbens S."/>
            <person name="Partensky F."/>
            <person name="Degroeve S."/>
            <person name="Echeynie S."/>
            <person name="Cooke R."/>
            <person name="Saeys Y."/>
            <person name="Wuyts J."/>
            <person name="Jabbari K."/>
            <person name="Bowler C."/>
            <person name="Panaud O."/>
            <person name="Piegu B."/>
            <person name="Ball S.G."/>
            <person name="Ral J.-P."/>
            <person name="Bouget F.-Y."/>
            <person name="Piganeau G."/>
            <person name="De Baets B."/>
            <person name="Picard A."/>
            <person name="Delseny M."/>
            <person name="Demaille J."/>
            <person name="Van de Peer Y."/>
            <person name="Moreau H."/>
        </authorList>
    </citation>
    <scope>NUCLEOTIDE SEQUENCE [LARGE SCALE GENOMIC DNA]</scope>
    <source>
        <strain evidence="3">OTTH 0595 / CCAP 157/2 / RCC745</strain>
    </source>
</reference>
<dbReference type="EMBL" id="CAID01000010">
    <property type="protein sequence ID" value="CEF99309.1"/>
    <property type="molecule type" value="Genomic_DNA"/>
</dbReference>
<evidence type="ECO:0000313" key="2">
    <source>
        <dbReference type="EMBL" id="CEF99309.1"/>
    </source>
</evidence>